<dbReference type="PROSITE" id="PS50048">
    <property type="entry name" value="ZN2_CY6_FUNGAL_2"/>
    <property type="match status" value="1"/>
</dbReference>
<dbReference type="VEuPathDB" id="FungiDB:TSTA_057080"/>
<evidence type="ECO:0000256" key="3">
    <source>
        <dbReference type="ARBA" id="ARBA00023163"/>
    </source>
</evidence>
<dbReference type="GO" id="GO:0000981">
    <property type="term" value="F:DNA-binding transcription factor activity, RNA polymerase II-specific"/>
    <property type="evidence" value="ECO:0007669"/>
    <property type="project" value="InterPro"/>
</dbReference>
<keyword evidence="3" id="KW-0804">Transcription</keyword>
<dbReference type="AlphaFoldDB" id="B8MRQ5"/>
<dbReference type="Pfam" id="PF00172">
    <property type="entry name" value="Zn_clus"/>
    <property type="match status" value="1"/>
</dbReference>
<evidence type="ECO:0000256" key="4">
    <source>
        <dbReference type="ARBA" id="ARBA00023242"/>
    </source>
</evidence>
<dbReference type="HOGENOM" id="CLU_566412_0_0_1"/>
<dbReference type="GO" id="GO:0008270">
    <property type="term" value="F:zinc ion binding"/>
    <property type="evidence" value="ECO:0007669"/>
    <property type="project" value="InterPro"/>
</dbReference>
<evidence type="ECO:0000256" key="2">
    <source>
        <dbReference type="ARBA" id="ARBA00023125"/>
    </source>
</evidence>
<dbReference type="EMBL" id="EQ962659">
    <property type="protein sequence ID" value="EED13212.1"/>
    <property type="molecule type" value="Genomic_DNA"/>
</dbReference>
<feature type="compositionally biased region" description="Basic and acidic residues" evidence="6">
    <location>
        <begin position="226"/>
        <end position="244"/>
    </location>
</feature>
<feature type="compositionally biased region" description="Polar residues" evidence="6">
    <location>
        <begin position="198"/>
        <end position="211"/>
    </location>
</feature>
<feature type="compositionally biased region" description="Low complexity" evidence="6">
    <location>
        <begin position="182"/>
        <end position="197"/>
    </location>
</feature>
<dbReference type="GO" id="GO:0003677">
    <property type="term" value="F:DNA binding"/>
    <property type="evidence" value="ECO:0007669"/>
    <property type="project" value="UniProtKB-KW"/>
</dbReference>
<name>B8MRQ5_TALSN</name>
<dbReference type="InParanoid" id="B8MRQ5"/>
<feature type="region of interest" description="Disordered" evidence="6">
    <location>
        <begin position="152"/>
        <end position="252"/>
    </location>
</feature>
<evidence type="ECO:0000313" key="8">
    <source>
        <dbReference type="EMBL" id="EED13212.1"/>
    </source>
</evidence>
<feature type="compositionally biased region" description="Polar residues" evidence="6">
    <location>
        <begin position="106"/>
        <end position="119"/>
    </location>
</feature>
<evidence type="ECO:0000256" key="6">
    <source>
        <dbReference type="SAM" id="MobiDB-lite"/>
    </source>
</evidence>
<organism evidence="8 9">
    <name type="scientific">Talaromyces stipitatus (strain ATCC 10500 / CBS 375.48 / QM 6759 / NRRL 1006)</name>
    <name type="common">Penicillium stipitatum</name>
    <dbReference type="NCBI Taxonomy" id="441959"/>
    <lineage>
        <taxon>Eukaryota</taxon>
        <taxon>Fungi</taxon>
        <taxon>Dikarya</taxon>
        <taxon>Ascomycota</taxon>
        <taxon>Pezizomycotina</taxon>
        <taxon>Eurotiomycetes</taxon>
        <taxon>Eurotiomycetidae</taxon>
        <taxon>Eurotiales</taxon>
        <taxon>Trichocomaceae</taxon>
        <taxon>Talaromyces</taxon>
        <taxon>Talaromyces sect. Talaromyces</taxon>
    </lineage>
</organism>
<evidence type="ECO:0000256" key="5">
    <source>
        <dbReference type="SAM" id="Coils"/>
    </source>
</evidence>
<keyword evidence="5" id="KW-0175">Coiled coil</keyword>
<dbReference type="InterPro" id="IPR001138">
    <property type="entry name" value="Zn2Cys6_DnaBD"/>
</dbReference>
<dbReference type="InterPro" id="IPR036864">
    <property type="entry name" value="Zn2-C6_fun-type_DNA-bd_sf"/>
</dbReference>
<accession>B8MRQ5</accession>
<keyword evidence="9" id="KW-1185">Reference proteome</keyword>
<dbReference type="OrthoDB" id="4151048at2759"/>
<evidence type="ECO:0000256" key="1">
    <source>
        <dbReference type="ARBA" id="ARBA00023015"/>
    </source>
</evidence>
<dbReference type="CDD" id="cd00067">
    <property type="entry name" value="GAL4"/>
    <property type="match status" value="1"/>
</dbReference>
<proteinExistence type="predicted"/>
<gene>
    <name evidence="8" type="ORF">TSTA_057080</name>
</gene>
<dbReference type="GeneID" id="8109939"/>
<keyword evidence="4" id="KW-0539">Nucleus</keyword>
<dbReference type="RefSeq" id="XP_002487323.1">
    <property type="nucleotide sequence ID" value="XM_002487278.1"/>
</dbReference>
<reference evidence="9" key="1">
    <citation type="journal article" date="2015" name="Genome Announc.">
        <title>Genome sequence of the AIDS-associated pathogen Penicillium marneffei (ATCC18224) and its near taxonomic relative Talaromyces stipitatus (ATCC10500).</title>
        <authorList>
            <person name="Nierman W.C."/>
            <person name="Fedorova-Abrams N.D."/>
            <person name="Andrianopoulos A."/>
        </authorList>
    </citation>
    <scope>NUCLEOTIDE SEQUENCE [LARGE SCALE GENOMIC DNA]</scope>
    <source>
        <strain evidence="9">ATCC 10500 / CBS 375.48 / QM 6759 / NRRL 1006</strain>
    </source>
</reference>
<dbReference type="Proteomes" id="UP000001745">
    <property type="component" value="Unassembled WGS sequence"/>
</dbReference>
<evidence type="ECO:0000313" key="9">
    <source>
        <dbReference type="Proteomes" id="UP000001745"/>
    </source>
</evidence>
<dbReference type="SMART" id="SM00066">
    <property type="entry name" value="GAL4"/>
    <property type="match status" value="1"/>
</dbReference>
<dbReference type="SUPFAM" id="SSF57701">
    <property type="entry name" value="Zn2/Cys6 DNA-binding domain"/>
    <property type="match status" value="1"/>
</dbReference>
<dbReference type="PhylomeDB" id="B8MRQ5"/>
<feature type="region of interest" description="Disordered" evidence="6">
    <location>
        <begin position="93"/>
        <end position="119"/>
    </location>
</feature>
<feature type="domain" description="Zn(2)-C6 fungal-type" evidence="7">
    <location>
        <begin position="392"/>
        <end position="422"/>
    </location>
</feature>
<evidence type="ECO:0000259" key="7">
    <source>
        <dbReference type="PROSITE" id="PS50048"/>
    </source>
</evidence>
<dbReference type="Gene3D" id="4.10.240.10">
    <property type="entry name" value="Zn(2)-C6 fungal-type DNA-binding domain"/>
    <property type="match status" value="1"/>
</dbReference>
<keyword evidence="2" id="KW-0238">DNA-binding</keyword>
<protein>
    <recommendedName>
        <fullName evidence="7">Zn(2)-C6 fungal-type domain-containing protein</fullName>
    </recommendedName>
</protein>
<keyword evidence="1" id="KW-0805">Transcription regulation</keyword>
<feature type="coiled-coil region" evidence="5">
    <location>
        <begin position="436"/>
        <end position="470"/>
    </location>
</feature>
<feature type="compositionally biased region" description="Basic and acidic residues" evidence="6">
    <location>
        <begin position="167"/>
        <end position="179"/>
    </location>
</feature>
<sequence length="482" mass="53925">MSLDQNAWISQDIIPIEFDFDRWLVENAGETQDVAPNETHGLSSNTMPTNNTMPSFEASSLNFDTNIEDAADASWLDDQYSRIVRENPFQTGFQHSHNIPAPTGLPYNSSPLPSEYGSTALSTPGVAGYSAISKPGKHQTQDSKPGLSCLVSKADKAKAVQKPPRKTRSDKGMKREPRRTGKIPTVTVTITVTDINTSLTGNREGSESTVQGDKIPNNMDIKRKRSREDGEDSHTDCGPHERNNSRKRRLVEKPTKYEDRIYEWDDSNRPKSSRIGENGMLNAGLAPRPPGVYRLFGRVSNEVMSKKEYYYRRKGQPETNAVIVESSPAPSTGKKSRHLNRREHVPVGLVRESAPGDYDPFHNEYYSGDDNVSDGEAEVEGKATDYKPPRMACRTCNKLKQPCDHKYPSCSLCQKQGKRCRYRDPLTGRQIKPGQLEEVEAGYVAAKKMVRQLQEEVQTLKRELHASRKLGDAEKQEHASSG</sequence>